<reference evidence="1 2" key="1">
    <citation type="submission" date="2019-11" db="EMBL/GenBank/DDBJ databases">
        <title>Description of Pedobacter sp. LMG 31462T.</title>
        <authorList>
            <person name="Carlier A."/>
            <person name="Qi S."/>
            <person name="Vandamme P."/>
        </authorList>
    </citation>
    <scope>NUCLEOTIDE SEQUENCE [LARGE SCALE GENOMIC DNA]</scope>
    <source>
        <strain evidence="1 2">LMG 31462</strain>
    </source>
</reference>
<keyword evidence="2" id="KW-1185">Reference proteome</keyword>
<organism evidence="1 2">
    <name type="scientific">Pedobacter gandavensis</name>
    <dbReference type="NCBI Taxonomy" id="2679963"/>
    <lineage>
        <taxon>Bacteria</taxon>
        <taxon>Pseudomonadati</taxon>
        <taxon>Bacteroidota</taxon>
        <taxon>Sphingobacteriia</taxon>
        <taxon>Sphingobacteriales</taxon>
        <taxon>Sphingobacteriaceae</taxon>
        <taxon>Pedobacter</taxon>
    </lineage>
</organism>
<protein>
    <submittedName>
        <fullName evidence="1">Uncharacterized protein</fullName>
    </submittedName>
</protein>
<name>A0ABR6EU55_9SPHI</name>
<proteinExistence type="predicted"/>
<comment type="caution">
    <text evidence="1">The sequence shown here is derived from an EMBL/GenBank/DDBJ whole genome shotgun (WGS) entry which is preliminary data.</text>
</comment>
<dbReference type="RefSeq" id="WP_182955119.1">
    <property type="nucleotide sequence ID" value="NZ_WNXC01000001.1"/>
</dbReference>
<evidence type="ECO:0000313" key="2">
    <source>
        <dbReference type="Proteomes" id="UP000636110"/>
    </source>
</evidence>
<accession>A0ABR6EU55</accession>
<dbReference type="EMBL" id="WNXC01000001">
    <property type="protein sequence ID" value="MBB2148794.1"/>
    <property type="molecule type" value="Genomic_DNA"/>
</dbReference>
<evidence type="ECO:0000313" key="1">
    <source>
        <dbReference type="EMBL" id="MBB2148794.1"/>
    </source>
</evidence>
<gene>
    <name evidence="1" type="ORF">GM920_07705</name>
</gene>
<sequence length="123" mass="14301">MKASELRIGNYIYKKGAEEKVEHLQSVDSYSGELVNGCQIIGLLQPIPLTNEWLIKFELVENSRSDRYRKRYDLPNDSFEIHFDNDGEYPVFFEGNTLTFVSYVHQLQNLYFALTGEELTIKA</sequence>
<dbReference type="Proteomes" id="UP000636110">
    <property type="component" value="Unassembled WGS sequence"/>
</dbReference>